<reference evidence="4 5" key="1">
    <citation type="journal article" date="2013" name="BMC Genomics">
        <title>Comparative genomics of parasitic silkworm microsporidia reveal an association between genome expansion and host adaptation.</title>
        <authorList>
            <person name="Pan G."/>
            <person name="Xu J."/>
            <person name="Li T."/>
            <person name="Xia Q."/>
            <person name="Liu S.L."/>
            <person name="Zhang G."/>
            <person name="Li S."/>
            <person name="Li C."/>
            <person name="Liu H."/>
            <person name="Yang L."/>
            <person name="Liu T."/>
            <person name="Zhang X."/>
            <person name="Wu Z."/>
            <person name="Fan W."/>
            <person name="Dang X."/>
            <person name="Xiang H."/>
            <person name="Tao M."/>
            <person name="Li Y."/>
            <person name="Hu J."/>
            <person name="Li Z."/>
            <person name="Lin L."/>
            <person name="Luo J."/>
            <person name="Geng L."/>
            <person name="Wang L."/>
            <person name="Long M."/>
            <person name="Wan Y."/>
            <person name="He N."/>
            <person name="Zhang Z."/>
            <person name="Lu C."/>
            <person name="Keeling P.J."/>
            <person name="Wang J."/>
            <person name="Xiang Z."/>
            <person name="Zhou Z."/>
        </authorList>
    </citation>
    <scope>NUCLEOTIDE SEQUENCE [LARGE SCALE GENOMIC DNA]</scope>
    <source>
        <strain evidence="5">CQ1 / CVCC 102059</strain>
    </source>
</reference>
<feature type="transmembrane region" description="Helical" evidence="2">
    <location>
        <begin position="296"/>
        <end position="315"/>
    </location>
</feature>
<dbReference type="AlphaFoldDB" id="R0KW82"/>
<evidence type="ECO:0000256" key="2">
    <source>
        <dbReference type="SAM" id="Phobius"/>
    </source>
</evidence>
<accession>R0KW82</accession>
<feature type="transmembrane region" description="Helical" evidence="2">
    <location>
        <begin position="448"/>
        <end position="471"/>
    </location>
</feature>
<name>R0KW82_NOSB1</name>
<feature type="domain" description="CSC1/OSCA1-like 7TM region" evidence="3">
    <location>
        <begin position="199"/>
        <end position="472"/>
    </location>
</feature>
<organism evidence="4 5">
    <name type="scientific">Nosema bombycis (strain CQ1 / CVCC 102059)</name>
    <name type="common">Microsporidian parasite</name>
    <name type="synonym">Pebrine of silkworm</name>
    <dbReference type="NCBI Taxonomy" id="578461"/>
    <lineage>
        <taxon>Eukaryota</taxon>
        <taxon>Fungi</taxon>
        <taxon>Fungi incertae sedis</taxon>
        <taxon>Microsporidia</taxon>
        <taxon>Nosematidae</taxon>
        <taxon>Nosema</taxon>
    </lineage>
</organism>
<keyword evidence="2" id="KW-0472">Membrane</keyword>
<evidence type="ECO:0000313" key="4">
    <source>
        <dbReference type="EMBL" id="EOB14457.1"/>
    </source>
</evidence>
<dbReference type="GO" id="GO:0005227">
    <property type="term" value="F:calcium-activated cation channel activity"/>
    <property type="evidence" value="ECO:0007669"/>
    <property type="project" value="InterPro"/>
</dbReference>
<dbReference type="VEuPathDB" id="MicrosporidiaDB:NBO_27g0014"/>
<dbReference type="PANTHER" id="PTHR13018">
    <property type="entry name" value="PROBABLE MEMBRANE PROTEIN DUF221-RELATED"/>
    <property type="match status" value="1"/>
</dbReference>
<feature type="transmembrane region" description="Helical" evidence="2">
    <location>
        <begin position="200"/>
        <end position="221"/>
    </location>
</feature>
<dbReference type="PANTHER" id="PTHR13018:SF5">
    <property type="entry name" value="RE44586P"/>
    <property type="match status" value="1"/>
</dbReference>
<keyword evidence="2" id="KW-1133">Transmembrane helix</keyword>
<evidence type="ECO:0000256" key="1">
    <source>
        <dbReference type="SAM" id="Coils"/>
    </source>
</evidence>
<feature type="transmembrane region" description="Helical" evidence="2">
    <location>
        <begin position="400"/>
        <end position="427"/>
    </location>
</feature>
<dbReference type="HOGENOM" id="CLU_015083_0_0_1"/>
<keyword evidence="5" id="KW-1185">Reference proteome</keyword>
<dbReference type="InterPro" id="IPR045122">
    <property type="entry name" value="Csc1-like"/>
</dbReference>
<keyword evidence="2" id="KW-0812">Transmembrane</keyword>
<dbReference type="Proteomes" id="UP000016927">
    <property type="component" value="Unassembled WGS sequence"/>
</dbReference>
<dbReference type="OrthoDB" id="1689567at2759"/>
<feature type="transmembrane region" description="Helical" evidence="2">
    <location>
        <begin position="477"/>
        <end position="495"/>
    </location>
</feature>
<gene>
    <name evidence="4" type="ORF">NBO_27g0014</name>
</gene>
<evidence type="ECO:0000259" key="3">
    <source>
        <dbReference type="Pfam" id="PF02714"/>
    </source>
</evidence>
<dbReference type="GO" id="GO:0005886">
    <property type="term" value="C:plasma membrane"/>
    <property type="evidence" value="ECO:0007669"/>
    <property type="project" value="TreeGrafter"/>
</dbReference>
<dbReference type="STRING" id="578461.R0KW82"/>
<proteinExistence type="predicted"/>
<dbReference type="EMBL" id="KB908935">
    <property type="protein sequence ID" value="EOB14457.1"/>
    <property type="molecule type" value="Genomic_DNA"/>
</dbReference>
<sequence length="617" mass="72306">MNKWSIKHKIDCEKSINKFKNQLFETVKKETVLKDMDIEEKIKLFKEFIQTDDNFKTKYRETVVAIDLYFEQLKEVYKKIKEEKENIKERYTRLEDGNIGEEIFRNNSLFIPESGNNTDFFSLSQILRYKENKDYLTLDLPIRTRKGFVIFKDFVDANTVKSSQLGSRIFSVSAETAPAPNDILWTNITKGVVSNQCYKIFGDIMFVIFNLGFIFLVIKVLRVLDTKNFREDGYFMRFLNSYDVIRSSYEGFIPPVIYALILFVVPTFITILINLEGVHSHSKFQRILMEKFLYFLFYNGFISVFLASTLISQIYESSVTETNFLKFLTDVGKKLLESSVFFFNTIVQKGLFGTAMFLLKPGPLIVNYLLVNILPNKTRREVVQAQFCPSFNFGSLFPSVLIVFPMVLVYAILVPPILIPGFFYFLFNFYAFKNEFLYATRTEYESGGVFWQTSVKIIINSVLFFQIVTVAKFIADGRYFLFISVTPLLWISWNFESTINKLFRKCCNLHPLNIKEEQYLDEFTYKLNKERIELLNAWEEEENDPINNIDRINVTDLGYIDEDEVSKKSYYRDPNTSSSISDFILPKGFFNLLKFLKKNDSQNLFGYKDGSSKKYKN</sequence>
<dbReference type="Pfam" id="PF02714">
    <property type="entry name" value="RSN1_7TM"/>
    <property type="match status" value="1"/>
</dbReference>
<feature type="transmembrane region" description="Helical" evidence="2">
    <location>
        <begin position="256"/>
        <end position="275"/>
    </location>
</feature>
<feature type="coiled-coil region" evidence="1">
    <location>
        <begin position="66"/>
        <end position="97"/>
    </location>
</feature>
<protein>
    <submittedName>
        <fullName evidence="4">Putative membrane protein</fullName>
    </submittedName>
</protein>
<evidence type="ECO:0000313" key="5">
    <source>
        <dbReference type="Proteomes" id="UP000016927"/>
    </source>
</evidence>
<keyword evidence="1" id="KW-0175">Coiled coil</keyword>
<dbReference type="InterPro" id="IPR003864">
    <property type="entry name" value="CSC1/OSCA1-like_7TM"/>
</dbReference>